<dbReference type="InterPro" id="IPR029063">
    <property type="entry name" value="SAM-dependent_MTases_sf"/>
</dbReference>
<evidence type="ECO:0000256" key="1">
    <source>
        <dbReference type="ARBA" id="ARBA00010203"/>
    </source>
</evidence>
<evidence type="ECO:0000256" key="4">
    <source>
        <dbReference type="ARBA" id="ARBA00022679"/>
    </source>
</evidence>
<reference evidence="10" key="2">
    <citation type="journal article" date="2021" name="Genome Biol. Evol.">
        <title>Developing a high-quality reference genome for a parasitic bivalve with doubly uniparental inheritance (Bivalvia: Unionida).</title>
        <authorList>
            <person name="Smith C.H."/>
        </authorList>
    </citation>
    <scope>NUCLEOTIDE SEQUENCE</scope>
    <source>
        <strain evidence="10">CHS0354</strain>
        <tissue evidence="10">Mantle</tissue>
    </source>
</reference>
<dbReference type="AlphaFoldDB" id="A0AAE0T6V0"/>
<dbReference type="PRINTS" id="PR00508">
    <property type="entry name" value="S21N4MTFRASE"/>
</dbReference>
<evidence type="ECO:0000256" key="2">
    <source>
        <dbReference type="ARBA" id="ARBA00012185"/>
    </source>
</evidence>
<reference evidence="10" key="3">
    <citation type="submission" date="2023-05" db="EMBL/GenBank/DDBJ databases">
        <authorList>
            <person name="Smith C.H."/>
        </authorList>
    </citation>
    <scope>NUCLEOTIDE SEQUENCE</scope>
    <source>
        <strain evidence="10">CHS0354</strain>
        <tissue evidence="10">Mantle</tissue>
    </source>
</reference>
<accession>A0AAE0T6V0</accession>
<keyword evidence="7" id="KW-0238">DNA-binding</keyword>
<keyword evidence="3" id="KW-0489">Methyltransferase</keyword>
<dbReference type="GO" id="GO:0009007">
    <property type="term" value="F:site-specific DNA-methyltransferase (adenine-specific) activity"/>
    <property type="evidence" value="ECO:0007669"/>
    <property type="project" value="TreeGrafter"/>
</dbReference>
<reference evidence="10" key="1">
    <citation type="journal article" date="2021" name="Genome Biol. Evol.">
        <title>A High-Quality Reference Genome for a Parasitic Bivalve with Doubly Uniparental Inheritance (Bivalvia: Unionida).</title>
        <authorList>
            <person name="Smith C.H."/>
        </authorList>
    </citation>
    <scope>NUCLEOTIDE SEQUENCE</scope>
    <source>
        <strain evidence="10">CHS0354</strain>
    </source>
</reference>
<comment type="similarity">
    <text evidence="1">Belongs to the N(4)/N(6)-methyltransferase family. N(4) subfamily.</text>
</comment>
<dbReference type="GO" id="GO:0032259">
    <property type="term" value="P:methylation"/>
    <property type="evidence" value="ECO:0007669"/>
    <property type="project" value="UniProtKB-KW"/>
</dbReference>
<keyword evidence="4" id="KW-0808">Transferase</keyword>
<dbReference type="GO" id="GO:0008170">
    <property type="term" value="F:N-methyltransferase activity"/>
    <property type="evidence" value="ECO:0007669"/>
    <property type="project" value="InterPro"/>
</dbReference>
<name>A0AAE0T6V0_9BIVA</name>
<protein>
    <recommendedName>
        <fullName evidence="2">site-specific DNA-methyltransferase (cytosine-N(4)-specific)</fullName>
        <ecNumber evidence="2">2.1.1.113</ecNumber>
    </recommendedName>
</protein>
<proteinExistence type="inferred from homology"/>
<evidence type="ECO:0000256" key="7">
    <source>
        <dbReference type="ARBA" id="ARBA00023125"/>
    </source>
</evidence>
<dbReference type="GO" id="GO:0005737">
    <property type="term" value="C:cytoplasm"/>
    <property type="evidence" value="ECO:0007669"/>
    <property type="project" value="TreeGrafter"/>
</dbReference>
<dbReference type="EC" id="2.1.1.113" evidence="2"/>
<evidence type="ECO:0000259" key="9">
    <source>
        <dbReference type="Pfam" id="PF01555"/>
    </source>
</evidence>
<dbReference type="InterPro" id="IPR002941">
    <property type="entry name" value="DNA_methylase_N4/N6"/>
</dbReference>
<comment type="catalytic activity">
    <reaction evidence="8">
        <text>a 2'-deoxycytidine in DNA + S-adenosyl-L-methionine = an N(4)-methyl-2'-deoxycytidine in DNA + S-adenosyl-L-homocysteine + H(+)</text>
        <dbReference type="Rhea" id="RHEA:16857"/>
        <dbReference type="Rhea" id="RHEA-COMP:11369"/>
        <dbReference type="Rhea" id="RHEA-COMP:13674"/>
        <dbReference type="ChEBI" id="CHEBI:15378"/>
        <dbReference type="ChEBI" id="CHEBI:57856"/>
        <dbReference type="ChEBI" id="CHEBI:59789"/>
        <dbReference type="ChEBI" id="CHEBI:85452"/>
        <dbReference type="ChEBI" id="CHEBI:137933"/>
        <dbReference type="EC" id="2.1.1.113"/>
    </reaction>
</comment>
<feature type="domain" description="DNA methylase N-4/N-6" evidence="9">
    <location>
        <begin position="246"/>
        <end position="460"/>
    </location>
</feature>
<dbReference type="InterPro" id="IPR017985">
    <property type="entry name" value="MeTrfase_CN4_CS"/>
</dbReference>
<dbReference type="PANTHER" id="PTHR13370:SF3">
    <property type="entry name" value="TRNA (GUANINE(10)-N2)-METHYLTRANSFERASE HOMOLOG"/>
    <property type="match status" value="1"/>
</dbReference>
<evidence type="ECO:0000313" key="11">
    <source>
        <dbReference type="Proteomes" id="UP001195483"/>
    </source>
</evidence>
<evidence type="ECO:0000313" key="10">
    <source>
        <dbReference type="EMBL" id="KAK3604902.1"/>
    </source>
</evidence>
<gene>
    <name evidence="10" type="ORF">CHS0354_000565</name>
</gene>
<sequence>MTVWNNETEIQFFREALKNFASPEQLFYKLQSGYFAYIPKGTDAEGQTLQSRNSLIGQFTEKWSKSFFEPIAKELGLFAVNSVVCEAIGLSRQTSADLALCTTNSINQKAENIKLLFEIKMSVVSNYQFEQINTIKLVGDYKSHKGQPSLMRSDSNSPITDSYLKKVDFLKTSGIMKKRNGTETSAFGTNGRINHDSSKFYNSKLYAELGDKKILDKNENDFPDELANKFILGSAESMKELPDNSVHLMITSPPYNVSKEYDEDLSLTEYLEMLKNAFTETYRVLVNGGRACINVANLGRKPYIPLSDYISKMMIDIGFNMRGEIIWNKAASASPSTAWGSWQSAANPILRDIHEYILVFSKGDYKREKNGKENTITKEQFVEWTKSIWTMNAESARRIGHPAPFPEELPYRLIQFYSFKGDIILDPFMGSGTTAVSAIKSERKFVGYDISQEYIDLAEKRLKLFLEQTSLKFEIVTVENDEE</sequence>
<comment type="caution">
    <text evidence="10">The sequence shown here is derived from an EMBL/GenBank/DDBJ whole genome shotgun (WGS) entry which is preliminary data.</text>
</comment>
<organism evidence="10 11">
    <name type="scientific">Potamilus streckersoni</name>
    <dbReference type="NCBI Taxonomy" id="2493646"/>
    <lineage>
        <taxon>Eukaryota</taxon>
        <taxon>Metazoa</taxon>
        <taxon>Spiralia</taxon>
        <taxon>Lophotrochozoa</taxon>
        <taxon>Mollusca</taxon>
        <taxon>Bivalvia</taxon>
        <taxon>Autobranchia</taxon>
        <taxon>Heteroconchia</taxon>
        <taxon>Palaeoheterodonta</taxon>
        <taxon>Unionida</taxon>
        <taxon>Unionoidea</taxon>
        <taxon>Unionidae</taxon>
        <taxon>Ambleminae</taxon>
        <taxon>Lampsilini</taxon>
        <taxon>Potamilus</taxon>
    </lineage>
</organism>
<dbReference type="SUPFAM" id="SSF53335">
    <property type="entry name" value="S-adenosyl-L-methionine-dependent methyltransferases"/>
    <property type="match status" value="1"/>
</dbReference>
<keyword evidence="5" id="KW-0949">S-adenosyl-L-methionine</keyword>
<evidence type="ECO:0000256" key="6">
    <source>
        <dbReference type="ARBA" id="ARBA00022747"/>
    </source>
</evidence>
<keyword evidence="6" id="KW-0680">Restriction system</keyword>
<keyword evidence="11" id="KW-1185">Reference proteome</keyword>
<evidence type="ECO:0000256" key="8">
    <source>
        <dbReference type="ARBA" id="ARBA00049120"/>
    </source>
</evidence>
<dbReference type="SMR" id="A0AAE0T6V0"/>
<dbReference type="GO" id="GO:0015667">
    <property type="term" value="F:site-specific DNA-methyltransferase (cytosine-N4-specific) activity"/>
    <property type="evidence" value="ECO:0007669"/>
    <property type="project" value="UniProtKB-EC"/>
</dbReference>
<dbReference type="Pfam" id="PF01555">
    <property type="entry name" value="N6_N4_Mtase"/>
    <property type="match status" value="1"/>
</dbReference>
<dbReference type="InterPro" id="IPR001091">
    <property type="entry name" value="RM_Methyltransferase"/>
</dbReference>
<dbReference type="EMBL" id="JAEAOA010000085">
    <property type="protein sequence ID" value="KAK3604902.1"/>
    <property type="molecule type" value="Genomic_DNA"/>
</dbReference>
<dbReference type="GO" id="GO:0003677">
    <property type="term" value="F:DNA binding"/>
    <property type="evidence" value="ECO:0007669"/>
    <property type="project" value="UniProtKB-KW"/>
</dbReference>
<evidence type="ECO:0000256" key="3">
    <source>
        <dbReference type="ARBA" id="ARBA00022603"/>
    </source>
</evidence>
<dbReference type="Gene3D" id="3.40.50.150">
    <property type="entry name" value="Vaccinia Virus protein VP39"/>
    <property type="match status" value="1"/>
</dbReference>
<evidence type="ECO:0000256" key="5">
    <source>
        <dbReference type="ARBA" id="ARBA00022691"/>
    </source>
</evidence>
<dbReference type="GO" id="GO:0009307">
    <property type="term" value="P:DNA restriction-modification system"/>
    <property type="evidence" value="ECO:0007669"/>
    <property type="project" value="UniProtKB-KW"/>
</dbReference>
<dbReference type="PROSITE" id="PS00093">
    <property type="entry name" value="N4_MTASE"/>
    <property type="match status" value="1"/>
</dbReference>
<dbReference type="Proteomes" id="UP001195483">
    <property type="component" value="Unassembled WGS sequence"/>
</dbReference>
<dbReference type="PANTHER" id="PTHR13370">
    <property type="entry name" value="RNA METHYLASE-RELATED"/>
    <property type="match status" value="1"/>
</dbReference>